<dbReference type="EMBL" id="BMKF01000001">
    <property type="protein sequence ID" value="GGB61727.1"/>
    <property type="molecule type" value="Genomic_DNA"/>
</dbReference>
<organism evidence="1 2">
    <name type="scientific">Henriciella pelagia</name>
    <dbReference type="NCBI Taxonomy" id="1977912"/>
    <lineage>
        <taxon>Bacteria</taxon>
        <taxon>Pseudomonadati</taxon>
        <taxon>Pseudomonadota</taxon>
        <taxon>Alphaproteobacteria</taxon>
        <taxon>Hyphomonadales</taxon>
        <taxon>Hyphomonadaceae</taxon>
        <taxon>Henriciella</taxon>
    </lineage>
</organism>
<name>A0ABQ1J980_9PROT</name>
<keyword evidence="2" id="KW-1185">Reference proteome</keyword>
<reference evidence="2" key="1">
    <citation type="journal article" date="2019" name="Int. J. Syst. Evol. Microbiol.">
        <title>The Global Catalogue of Microorganisms (GCM) 10K type strain sequencing project: providing services to taxonomists for standard genome sequencing and annotation.</title>
        <authorList>
            <consortium name="The Broad Institute Genomics Platform"/>
            <consortium name="The Broad Institute Genome Sequencing Center for Infectious Disease"/>
            <person name="Wu L."/>
            <person name="Ma J."/>
        </authorList>
    </citation>
    <scope>NUCLEOTIDE SEQUENCE [LARGE SCALE GENOMIC DNA]</scope>
    <source>
        <strain evidence="2">CGMCC 1.15928</strain>
    </source>
</reference>
<proteinExistence type="predicted"/>
<evidence type="ECO:0008006" key="3">
    <source>
        <dbReference type="Google" id="ProtNLM"/>
    </source>
</evidence>
<dbReference type="RefSeq" id="WP_084393495.1">
    <property type="nucleotide sequence ID" value="NZ_BMKF01000001.1"/>
</dbReference>
<evidence type="ECO:0000313" key="2">
    <source>
        <dbReference type="Proteomes" id="UP000628854"/>
    </source>
</evidence>
<accession>A0ABQ1J980</accession>
<gene>
    <name evidence="1" type="ORF">GCM10011503_07910</name>
</gene>
<evidence type="ECO:0000313" key="1">
    <source>
        <dbReference type="EMBL" id="GGB61727.1"/>
    </source>
</evidence>
<protein>
    <recommendedName>
        <fullName evidence="3">Nucleotidyl transferase AbiEii/AbiGii toxin family protein</fullName>
    </recommendedName>
</protein>
<dbReference type="Proteomes" id="UP000628854">
    <property type="component" value="Unassembled WGS sequence"/>
</dbReference>
<sequence length="62" mass="7067">MARKPTNIAASVRQRILNLARTKGRDFQTLLVAFGLERLIYRLSKSPHRDKFVLKGGMLVTL</sequence>
<comment type="caution">
    <text evidence="1">The sequence shown here is derived from an EMBL/GenBank/DDBJ whole genome shotgun (WGS) entry which is preliminary data.</text>
</comment>